<keyword evidence="1" id="KW-0812">Transmembrane</keyword>
<dbReference type="Pfam" id="PF13715">
    <property type="entry name" value="CarbopepD_reg_2"/>
    <property type="match status" value="1"/>
</dbReference>
<keyword evidence="1" id="KW-0998">Cell outer membrane</keyword>
<comment type="similarity">
    <text evidence="1">Belongs to the TonB-dependent receptor family.</text>
</comment>
<proteinExistence type="inferred from homology"/>
<dbReference type="SUPFAM" id="SSF56935">
    <property type="entry name" value="Porins"/>
    <property type="match status" value="1"/>
</dbReference>
<evidence type="ECO:0000256" key="1">
    <source>
        <dbReference type="PROSITE-ProRule" id="PRU01360"/>
    </source>
</evidence>
<dbReference type="InterPro" id="IPR037066">
    <property type="entry name" value="Plug_dom_sf"/>
</dbReference>
<sequence length="398" mass="42657">MKKTIFLILCILCSLGAMAQKKSITGVVTDASGESVIGASVVEVGTTNGVITDIDGKFTLSVDPNGKIKVSYVGYQPQVLDVKGKNSFNIKLKEDSEMLDEVVVTGYGGKQLRTKVTNSIGKVKEDVLQKGLFSNPAQALSGAVSGVRVLQTSGDPGATPTIILRGGTDYNGTGSPLVLVDGQVRGSLSDINPEDIESMEVLKDAGATAIYGARANNGVILVTTKRGKEGKGEVSVKAKVGINYYNNPYEFMNAGDYIYWMRTAYQRSGQIYKDSKGNWVGTADMNSLNNATPYGTGNLYFDPSTGAVLDGNKDVRAVWSTMKYTDDLAFLLKQGWQTMTDPVYGDQIIYKNTDPASFNLHTPSLSQDYNISISGGNDKGNYYAGIGYNNSSFASKKV</sequence>
<dbReference type="EMBL" id="JGDS01000020">
    <property type="protein sequence ID" value="EXZ75621.1"/>
    <property type="molecule type" value="Genomic_DNA"/>
</dbReference>
<keyword evidence="4" id="KW-0675">Receptor</keyword>
<dbReference type="InterPro" id="IPR023997">
    <property type="entry name" value="TonB-dep_OMP_SusC/RagA_CS"/>
</dbReference>
<feature type="signal peptide" evidence="2">
    <location>
        <begin position="1"/>
        <end position="19"/>
    </location>
</feature>
<dbReference type="Proteomes" id="UP000020938">
    <property type="component" value="Unassembled WGS sequence"/>
</dbReference>
<dbReference type="InterPro" id="IPR039426">
    <property type="entry name" value="TonB-dep_rcpt-like"/>
</dbReference>
<dbReference type="PROSITE" id="PS52016">
    <property type="entry name" value="TONB_DEPENDENT_REC_3"/>
    <property type="match status" value="1"/>
</dbReference>
<dbReference type="Gene3D" id="2.170.130.10">
    <property type="entry name" value="TonB-dependent receptor, plug domain"/>
    <property type="match status" value="1"/>
</dbReference>
<comment type="caution">
    <text evidence="4">The sequence shown here is derived from an EMBL/GenBank/DDBJ whole genome shotgun (WGS) entry which is preliminary data.</text>
</comment>
<evidence type="ECO:0000256" key="2">
    <source>
        <dbReference type="SAM" id="SignalP"/>
    </source>
</evidence>
<feature type="domain" description="TonB-dependent receptor plug" evidence="3">
    <location>
        <begin position="115"/>
        <end position="219"/>
    </location>
</feature>
<dbReference type="AlphaFoldDB" id="A0A016EEW5"/>
<keyword evidence="1" id="KW-1134">Transmembrane beta strand</keyword>
<dbReference type="Gene3D" id="2.60.40.1120">
    <property type="entry name" value="Carboxypeptidase-like, regulatory domain"/>
    <property type="match status" value="1"/>
</dbReference>
<gene>
    <name evidence="4" type="ORF">M123_4922</name>
</gene>
<dbReference type="NCBIfam" id="TIGR04057">
    <property type="entry name" value="SusC_RagA_signa"/>
    <property type="match status" value="1"/>
</dbReference>
<evidence type="ECO:0000259" key="3">
    <source>
        <dbReference type="Pfam" id="PF07715"/>
    </source>
</evidence>
<protein>
    <submittedName>
        <fullName evidence="4">TonB-dependent Receptor Plug domain protein</fullName>
    </submittedName>
</protein>
<dbReference type="InterPro" id="IPR008969">
    <property type="entry name" value="CarboxyPept-like_regulatory"/>
</dbReference>
<comment type="subcellular location">
    <subcellularLocation>
        <location evidence="1">Cell outer membrane</location>
        <topology evidence="1">Multi-pass membrane protein</topology>
    </subcellularLocation>
</comment>
<organism evidence="4 5">
    <name type="scientific">Bacteroides fragilis str. 3976T8</name>
    <dbReference type="NCBI Taxonomy" id="1339314"/>
    <lineage>
        <taxon>Bacteria</taxon>
        <taxon>Pseudomonadati</taxon>
        <taxon>Bacteroidota</taxon>
        <taxon>Bacteroidia</taxon>
        <taxon>Bacteroidales</taxon>
        <taxon>Bacteroidaceae</taxon>
        <taxon>Bacteroides</taxon>
    </lineage>
</organism>
<evidence type="ECO:0000313" key="5">
    <source>
        <dbReference type="Proteomes" id="UP000020938"/>
    </source>
</evidence>
<dbReference type="Pfam" id="PF07715">
    <property type="entry name" value="Plug"/>
    <property type="match status" value="1"/>
</dbReference>
<evidence type="ECO:0000313" key="4">
    <source>
        <dbReference type="EMBL" id="EXZ75621.1"/>
    </source>
</evidence>
<keyword evidence="2" id="KW-0732">Signal</keyword>
<dbReference type="InterPro" id="IPR012910">
    <property type="entry name" value="Plug_dom"/>
</dbReference>
<keyword evidence="1" id="KW-0813">Transport</keyword>
<name>A0A016EEW5_BACFG</name>
<dbReference type="FunFam" id="2.60.40.1120:FF:000003">
    <property type="entry name" value="Outer membrane protein Omp121"/>
    <property type="match status" value="1"/>
</dbReference>
<dbReference type="PATRIC" id="fig|1339314.3.peg.236"/>
<keyword evidence="1" id="KW-0472">Membrane</keyword>
<dbReference type="GO" id="GO:0009279">
    <property type="term" value="C:cell outer membrane"/>
    <property type="evidence" value="ECO:0007669"/>
    <property type="project" value="UniProtKB-SubCell"/>
</dbReference>
<feature type="chain" id="PRO_5001484824" evidence="2">
    <location>
        <begin position="20"/>
        <end position="398"/>
    </location>
</feature>
<accession>A0A016EEW5</accession>
<dbReference type="SUPFAM" id="SSF49464">
    <property type="entry name" value="Carboxypeptidase regulatory domain-like"/>
    <property type="match status" value="1"/>
</dbReference>
<reference evidence="4 5" key="1">
    <citation type="submission" date="2014-02" db="EMBL/GenBank/DDBJ databases">
        <authorList>
            <person name="Sears C."/>
            <person name="Carroll K."/>
            <person name="Sack B.R."/>
            <person name="Qadri F."/>
            <person name="Myers L.L."/>
            <person name="Chung G.-T."/>
            <person name="Escheverria P."/>
            <person name="Fraser C.M."/>
            <person name="Sadzewicz L."/>
            <person name="Shefchek K.A."/>
            <person name="Tallon L."/>
            <person name="Das S.P."/>
            <person name="Daugherty S."/>
            <person name="Mongodin E.F."/>
        </authorList>
    </citation>
    <scope>NUCLEOTIDE SEQUENCE [LARGE SCALE GENOMIC DNA]</scope>
    <source>
        <strain evidence="4 5">3976T8</strain>
    </source>
</reference>